<dbReference type="Gene3D" id="3.30.2320.10">
    <property type="entry name" value="hypothetical protein PF0899 domain"/>
    <property type="match status" value="1"/>
</dbReference>
<evidence type="ECO:0000256" key="2">
    <source>
        <dbReference type="SAM" id="MobiDB-lite"/>
    </source>
</evidence>
<feature type="region of interest" description="Disordered" evidence="2">
    <location>
        <begin position="1"/>
        <end position="20"/>
    </location>
</feature>
<dbReference type="NCBIfam" id="TIGR01554">
    <property type="entry name" value="major_cap_HK97"/>
    <property type="match status" value="1"/>
</dbReference>
<protein>
    <submittedName>
        <fullName evidence="4">Phage major capsid protein</fullName>
    </submittedName>
</protein>
<dbReference type="SUPFAM" id="SSF56563">
    <property type="entry name" value="Major capsid protein gp5"/>
    <property type="match status" value="1"/>
</dbReference>
<evidence type="ECO:0000313" key="4">
    <source>
        <dbReference type="EMBL" id="XCG50501.1"/>
    </source>
</evidence>
<name>A0AAU8CUJ8_9HYPH</name>
<proteinExistence type="predicted"/>
<dbReference type="InterPro" id="IPR024455">
    <property type="entry name" value="Phage_capsid"/>
</dbReference>
<reference evidence="4" key="1">
    <citation type="submission" date="2024-06" db="EMBL/GenBank/DDBJ databases">
        <title>Mesorhizobium karijinii sp. nov., a symbiont of the iconic Swainsona formosa from arid Australia.</title>
        <authorList>
            <person name="Hill Y.J."/>
            <person name="Watkin E.L.J."/>
            <person name="O'Hara G.W."/>
            <person name="Terpolilli J."/>
            <person name="Tye M.L."/>
            <person name="Kohlmeier M.G."/>
        </authorList>
    </citation>
    <scope>NUCLEOTIDE SEQUENCE</scope>
    <source>
        <strain evidence="4">WSM2240</strain>
    </source>
</reference>
<dbReference type="InterPro" id="IPR054612">
    <property type="entry name" value="Phage_capsid-like_C"/>
</dbReference>
<comment type="subcellular location">
    <subcellularLocation>
        <location evidence="1">Virion</location>
    </subcellularLocation>
</comment>
<dbReference type="RefSeq" id="WP_353641972.1">
    <property type="nucleotide sequence ID" value="NZ_CP159253.1"/>
</dbReference>
<sequence length="386" mass="42856">MTRHAKIETRSAEPIETRDDDPLAAAVQGVEELRTASEQFRTQLDTRLTTELRGITERIAGIETRLNRPGTGGTERRDDRDAERRAFDHYLRHHGTERFRADEIRALNTSDDGALVPEHFIREIVRDITEFSPMRQLARITNATGSSAKLPRRLTKPTAGIVAEGAATTGSESTYGEWDIPIFEIREHTDISNQMIEDSGFDMEAEIRADLAEAFGEKEGNLFFTGTGTGETLGLLNDPDFQTVDAAAIDIDGDELIDLFYGVKTTYSRRGAWGMNRGVIKEVRKLKNTNGDYLWSDSIAADQPPTFLGKPVVEVPALGDVAANAIVAVFGDWDRGFRILDRINMSVLRDNFTRAANGQVRFHGRRRVGGKLIQPQALIGLKMPAA</sequence>
<dbReference type="Gene3D" id="3.30.2400.10">
    <property type="entry name" value="Major capsid protein gp5"/>
    <property type="match status" value="1"/>
</dbReference>
<accession>A0AAU8CUJ8</accession>
<dbReference type="Pfam" id="PF05065">
    <property type="entry name" value="Phage_capsid"/>
    <property type="match status" value="1"/>
</dbReference>
<evidence type="ECO:0000259" key="3">
    <source>
        <dbReference type="Pfam" id="PF05065"/>
    </source>
</evidence>
<dbReference type="EMBL" id="CP159253">
    <property type="protein sequence ID" value="XCG50501.1"/>
    <property type="molecule type" value="Genomic_DNA"/>
</dbReference>
<evidence type="ECO:0000256" key="1">
    <source>
        <dbReference type="ARBA" id="ARBA00004328"/>
    </source>
</evidence>
<organism evidence="4">
    <name type="scientific">Mesorhizobium sp. WSM2240</name>
    <dbReference type="NCBI Taxonomy" id="3228851"/>
    <lineage>
        <taxon>Bacteria</taxon>
        <taxon>Pseudomonadati</taxon>
        <taxon>Pseudomonadota</taxon>
        <taxon>Alphaproteobacteria</taxon>
        <taxon>Hyphomicrobiales</taxon>
        <taxon>Phyllobacteriaceae</taxon>
        <taxon>Mesorhizobium</taxon>
    </lineage>
</organism>
<gene>
    <name evidence="4" type="ORF">ABVK50_08520</name>
</gene>
<feature type="domain" description="Phage capsid-like C-terminal" evidence="3">
    <location>
        <begin position="113"/>
        <end position="382"/>
    </location>
</feature>
<dbReference type="AlphaFoldDB" id="A0AAU8CUJ8"/>